<dbReference type="AlphaFoldDB" id="A0A226X745"/>
<name>A0A226X745_CABSO</name>
<accession>A0A226X745</accession>
<comment type="caution">
    <text evidence="1">The sequence shown here is derived from an EMBL/GenBank/DDBJ whole genome shotgun (WGS) entry which is preliminary data.</text>
</comment>
<organism evidence="1 2">
    <name type="scientific">Caballeronia sordidicola</name>
    <name type="common">Burkholderia sordidicola</name>
    <dbReference type="NCBI Taxonomy" id="196367"/>
    <lineage>
        <taxon>Bacteria</taxon>
        <taxon>Pseudomonadati</taxon>
        <taxon>Pseudomonadota</taxon>
        <taxon>Betaproteobacteria</taxon>
        <taxon>Burkholderiales</taxon>
        <taxon>Burkholderiaceae</taxon>
        <taxon>Caballeronia</taxon>
    </lineage>
</organism>
<evidence type="ECO:0000313" key="1">
    <source>
        <dbReference type="EMBL" id="OXC79264.1"/>
    </source>
</evidence>
<protein>
    <submittedName>
        <fullName evidence="1">Transcriptional regulator</fullName>
    </submittedName>
</protein>
<evidence type="ECO:0000313" key="2">
    <source>
        <dbReference type="Proteomes" id="UP000214720"/>
    </source>
</evidence>
<dbReference type="EMBL" id="MTHB01000045">
    <property type="protein sequence ID" value="OXC79264.1"/>
    <property type="molecule type" value="Genomic_DNA"/>
</dbReference>
<proteinExistence type="predicted"/>
<reference evidence="2" key="1">
    <citation type="submission" date="2017-01" db="EMBL/GenBank/DDBJ databases">
        <title>Genome Analysis of Deinococcus marmoris KOPRI26562.</title>
        <authorList>
            <person name="Kim J.H."/>
            <person name="Oh H.-M."/>
        </authorList>
    </citation>
    <scope>NUCLEOTIDE SEQUENCE [LARGE SCALE GENOMIC DNA]</scope>
    <source>
        <strain evidence="2">PAMC 26633</strain>
    </source>
</reference>
<sequence>MPVRWQPASPTDRCASARRCDRARARYAGSRAWSGVHSWRRLLAQRPQRACLLPLFRLSWLSPSKKRSSVVPVGSL</sequence>
<dbReference type="Proteomes" id="UP000214720">
    <property type="component" value="Unassembled WGS sequence"/>
</dbReference>
<gene>
    <name evidence="1" type="ORF">BSU04_07590</name>
</gene>